<name>A0A6J4JTX2_9PROT</name>
<protein>
    <recommendedName>
        <fullName evidence="1">Peptidoglycan binding-like domain-containing protein</fullName>
    </recommendedName>
</protein>
<dbReference type="InterPro" id="IPR036366">
    <property type="entry name" value="PGBDSf"/>
</dbReference>
<dbReference type="SUPFAM" id="SSF47090">
    <property type="entry name" value="PGBD-like"/>
    <property type="match status" value="1"/>
</dbReference>
<dbReference type="InterPro" id="IPR036365">
    <property type="entry name" value="PGBD-like_sf"/>
</dbReference>
<gene>
    <name evidence="2" type="ORF">AVDCRST_MAG27-4346</name>
</gene>
<proteinExistence type="predicted"/>
<feature type="domain" description="Peptidoglycan binding-like" evidence="1">
    <location>
        <begin position="25"/>
        <end position="74"/>
    </location>
</feature>
<dbReference type="Pfam" id="PF01471">
    <property type="entry name" value="PG_binding_1"/>
    <property type="match status" value="1"/>
</dbReference>
<sequence>MGELEAFAEGREEMEAARLAHRPGLVAEMQARLAHHGLLDPPADGLLGPGTQWALGAFGRAAGLGFEGALTPPAAAALLREGPVLPLRPGGSLAGQVAAALLRRGDWLCRDPGCSTIVYVEGMDEAGRVVPRRPNRFDDLRLLLRIAAGGQPEILGAWAATTASGRPAVERPAEPEGAPRLALGQHRAWVMGRTAIGTALEQEALVQLLPLPVTRDADHDFRRQGDPRERGFYLIDQHGGQDAPAAEVGGIGAGCLIGRSQEGHGRFMALLREDPRWRANAAHLFTTSLLRAEEVLG</sequence>
<reference evidence="2" key="1">
    <citation type="submission" date="2020-02" db="EMBL/GenBank/DDBJ databases">
        <authorList>
            <person name="Meier V. D."/>
        </authorList>
    </citation>
    <scope>NUCLEOTIDE SEQUENCE</scope>
    <source>
        <strain evidence="2">AVDCRST_MAG27</strain>
    </source>
</reference>
<accession>A0A6J4JTX2</accession>
<dbReference type="InterPro" id="IPR002477">
    <property type="entry name" value="Peptidoglycan-bd-like"/>
</dbReference>
<evidence type="ECO:0000313" key="2">
    <source>
        <dbReference type="EMBL" id="CAA9287163.1"/>
    </source>
</evidence>
<dbReference type="EMBL" id="CADCTD010000182">
    <property type="protein sequence ID" value="CAA9287163.1"/>
    <property type="molecule type" value="Genomic_DNA"/>
</dbReference>
<evidence type="ECO:0000259" key="1">
    <source>
        <dbReference type="Pfam" id="PF01471"/>
    </source>
</evidence>
<dbReference type="Gene3D" id="1.10.101.10">
    <property type="entry name" value="PGBD-like superfamily/PGBD"/>
    <property type="match status" value="1"/>
</dbReference>
<organism evidence="2">
    <name type="scientific">uncultured Craurococcus sp</name>
    <dbReference type="NCBI Taxonomy" id="1135998"/>
    <lineage>
        <taxon>Bacteria</taxon>
        <taxon>Pseudomonadati</taxon>
        <taxon>Pseudomonadota</taxon>
        <taxon>Alphaproteobacteria</taxon>
        <taxon>Acetobacterales</taxon>
        <taxon>Acetobacteraceae</taxon>
        <taxon>Craurococcus</taxon>
        <taxon>environmental samples</taxon>
    </lineage>
</organism>
<dbReference type="AlphaFoldDB" id="A0A6J4JTX2"/>